<name>A0ABU6K0J1_9RHOO</name>
<dbReference type="Pfam" id="PF07589">
    <property type="entry name" value="PEP-CTERM"/>
    <property type="match status" value="1"/>
</dbReference>
<evidence type="ECO:0000259" key="2">
    <source>
        <dbReference type="Pfam" id="PF07589"/>
    </source>
</evidence>
<reference evidence="3 4" key="1">
    <citation type="submission" date="2024-01" db="EMBL/GenBank/DDBJ databases">
        <title>Uliginosibacterium soil sp. nov.</title>
        <authorList>
            <person name="Lv Y."/>
        </authorList>
    </citation>
    <scope>NUCLEOTIDE SEQUENCE [LARGE SCALE GENOMIC DNA]</scope>
    <source>
        <strain evidence="3 4">H3</strain>
    </source>
</reference>
<organism evidence="3 4">
    <name type="scientific">Uliginosibacterium silvisoli</name>
    <dbReference type="NCBI Taxonomy" id="3114758"/>
    <lineage>
        <taxon>Bacteria</taxon>
        <taxon>Pseudomonadati</taxon>
        <taxon>Pseudomonadota</taxon>
        <taxon>Betaproteobacteria</taxon>
        <taxon>Rhodocyclales</taxon>
        <taxon>Zoogloeaceae</taxon>
        <taxon>Uliginosibacterium</taxon>
    </lineage>
</organism>
<feature type="signal peptide" evidence="1">
    <location>
        <begin position="1"/>
        <end position="23"/>
    </location>
</feature>
<evidence type="ECO:0000256" key="1">
    <source>
        <dbReference type="SAM" id="SignalP"/>
    </source>
</evidence>
<sequence length="213" mass="22220">MKTKLPKILAAALLAACCTQAGATLISKNDAVFGANSITYDSATGIEWLDLTLSTNKSYNFVSSQFGSGGMYEGFRYATHAELNQLELDFGFTLINSTTYVTGNGVPAYNFLSMLGNTRPQTNGSANPFTDGLVSGAEVMVVGGVCYVDGRCDGSASDQGHAFSRGTYGTSYASNDVGSFLVRAGDVPEPGSLALSGIALAGLFAARRKKKQA</sequence>
<feature type="chain" id="PRO_5045962205" evidence="1">
    <location>
        <begin position="24"/>
        <end position="213"/>
    </location>
</feature>
<evidence type="ECO:0000313" key="3">
    <source>
        <dbReference type="EMBL" id="MEC5385197.1"/>
    </source>
</evidence>
<feature type="domain" description="Ice-binding protein C-terminal" evidence="2">
    <location>
        <begin position="186"/>
        <end position="209"/>
    </location>
</feature>
<proteinExistence type="predicted"/>
<gene>
    <name evidence="3" type="ORF">VVD49_05650</name>
</gene>
<dbReference type="RefSeq" id="WP_327598157.1">
    <property type="nucleotide sequence ID" value="NZ_JAYXHS010000001.1"/>
</dbReference>
<keyword evidence="4" id="KW-1185">Reference proteome</keyword>
<accession>A0ABU6K0J1</accession>
<keyword evidence="1" id="KW-0732">Signal</keyword>
<evidence type="ECO:0000313" key="4">
    <source>
        <dbReference type="Proteomes" id="UP001331561"/>
    </source>
</evidence>
<comment type="caution">
    <text evidence="3">The sequence shown here is derived from an EMBL/GenBank/DDBJ whole genome shotgun (WGS) entry which is preliminary data.</text>
</comment>
<dbReference type="EMBL" id="JAYXHS010000001">
    <property type="protein sequence ID" value="MEC5385197.1"/>
    <property type="molecule type" value="Genomic_DNA"/>
</dbReference>
<dbReference type="Proteomes" id="UP001331561">
    <property type="component" value="Unassembled WGS sequence"/>
</dbReference>
<dbReference type="NCBIfam" id="TIGR02595">
    <property type="entry name" value="PEP_CTERM"/>
    <property type="match status" value="1"/>
</dbReference>
<dbReference type="InterPro" id="IPR013424">
    <property type="entry name" value="Ice-binding_C"/>
</dbReference>
<protein>
    <submittedName>
        <fullName evidence="3">PEP-CTERM sorting domain-containing protein</fullName>
    </submittedName>
</protein>